<accession>A0AAJ0ICT6</accession>
<proteinExistence type="predicted"/>
<reference evidence="1 2" key="1">
    <citation type="journal article" date="2023" name="Mol. Phylogenet. Evol.">
        <title>Genome-scale phylogeny and comparative genomics of the fungal order Sordariales.</title>
        <authorList>
            <person name="Hensen N."/>
            <person name="Bonometti L."/>
            <person name="Westerberg I."/>
            <person name="Brannstrom I.O."/>
            <person name="Guillou S."/>
            <person name="Cros-Aarteil S."/>
            <person name="Calhoun S."/>
            <person name="Haridas S."/>
            <person name="Kuo A."/>
            <person name="Mondo S."/>
            <person name="Pangilinan J."/>
            <person name="Riley R."/>
            <person name="LaButti K."/>
            <person name="Andreopoulos B."/>
            <person name="Lipzen A."/>
            <person name="Chen C."/>
            <person name="Yan M."/>
            <person name="Daum C."/>
            <person name="Ng V."/>
            <person name="Clum A."/>
            <person name="Steindorff A."/>
            <person name="Ohm R.A."/>
            <person name="Martin F."/>
            <person name="Silar P."/>
            <person name="Natvig D.O."/>
            <person name="Lalanne C."/>
            <person name="Gautier V."/>
            <person name="Ament-Velasquez S.L."/>
            <person name="Kruys A."/>
            <person name="Hutchinson M.I."/>
            <person name="Powell A.J."/>
            <person name="Barry K."/>
            <person name="Miller A.N."/>
            <person name="Grigoriev I.V."/>
            <person name="Debuchy R."/>
            <person name="Gladieux P."/>
            <person name="Hiltunen Thoren M."/>
            <person name="Johannesson H."/>
        </authorList>
    </citation>
    <scope>NUCLEOTIDE SEQUENCE [LARGE SCALE GENOMIC DNA]</scope>
    <source>
        <strain evidence="1 2">FGSC 10403</strain>
    </source>
</reference>
<keyword evidence="2" id="KW-1185">Reference proteome</keyword>
<organism evidence="1 2">
    <name type="scientific">Neurospora hispaniola</name>
    <dbReference type="NCBI Taxonomy" id="588809"/>
    <lineage>
        <taxon>Eukaryota</taxon>
        <taxon>Fungi</taxon>
        <taxon>Dikarya</taxon>
        <taxon>Ascomycota</taxon>
        <taxon>Pezizomycotina</taxon>
        <taxon>Sordariomycetes</taxon>
        <taxon>Sordariomycetidae</taxon>
        <taxon>Sordariales</taxon>
        <taxon>Sordariaceae</taxon>
        <taxon>Neurospora</taxon>
    </lineage>
</organism>
<evidence type="ECO:0000313" key="2">
    <source>
        <dbReference type="Proteomes" id="UP001285908"/>
    </source>
</evidence>
<dbReference type="GeneID" id="87879438"/>
<evidence type="ECO:0000313" key="1">
    <source>
        <dbReference type="EMBL" id="KAK3497292.1"/>
    </source>
</evidence>
<sequence>MLYLSSFQRLQFQRPCLTVRLVCRMARMESNAQPRFSTYSPRFHILTAPLRLSLFGRVPLQRWFLSKQLLFFDSVARQGRRHRRRPTKDKKMDASVIITMLSPRNQQQPLGRSAPNIYY</sequence>
<name>A0AAJ0ICT6_9PEZI</name>
<protein>
    <submittedName>
        <fullName evidence="1">Uncharacterized protein</fullName>
    </submittedName>
</protein>
<dbReference type="EMBL" id="JAULSX010000002">
    <property type="protein sequence ID" value="KAK3497292.1"/>
    <property type="molecule type" value="Genomic_DNA"/>
</dbReference>
<comment type="caution">
    <text evidence="1">The sequence shown here is derived from an EMBL/GenBank/DDBJ whole genome shotgun (WGS) entry which is preliminary data.</text>
</comment>
<dbReference type="Proteomes" id="UP001285908">
    <property type="component" value="Unassembled WGS sequence"/>
</dbReference>
<gene>
    <name evidence="1" type="ORF">B0T23DRAFT_80037</name>
</gene>
<dbReference type="RefSeq" id="XP_062695556.1">
    <property type="nucleotide sequence ID" value="XM_062841816.1"/>
</dbReference>
<dbReference type="AlphaFoldDB" id="A0AAJ0ICT6"/>